<reference evidence="1 2" key="1">
    <citation type="submission" date="2018-08" db="EMBL/GenBank/DDBJ databases">
        <title>Erythrobacter zhengii sp.nov., a bacterium isolated from deep-sea sediment.</title>
        <authorList>
            <person name="Fang C."/>
            <person name="Wu Y.-H."/>
            <person name="Sun C."/>
            <person name="Wang H."/>
            <person name="Cheng H."/>
            <person name="Meng F.-X."/>
            <person name="Wang C.-S."/>
            <person name="Xu X.-W."/>
        </authorList>
    </citation>
    <scope>NUCLEOTIDE SEQUENCE [LARGE SCALE GENOMIC DNA]</scope>
    <source>
        <strain evidence="1 2">V18</strain>
    </source>
</reference>
<sequence length="214" mass="23498">MHPAINRLAPGALATVLLSACASMDEPPALPATQEAFWDNLTSHCGNTYAGGLASSDERDEDFEGRQMLAHWAQCSDNRVAIAFHVEDAGAPGGWDRSRTWLITRNADGLRLKHDHRHEDGSEDAVTQYGGDTLSAGTARVQDFPVDAYSIAMFEREGLDVSLTNVWRVEVSPADAPGAMFAYQLTRRNDPTRLFRVEFDANDPVDTPPPAWGW</sequence>
<dbReference type="RefSeq" id="WP_119587907.1">
    <property type="nucleotide sequence ID" value="NZ_CAWODQ010000028.1"/>
</dbReference>
<evidence type="ECO:0000313" key="2">
    <source>
        <dbReference type="Proteomes" id="UP000286576"/>
    </source>
</evidence>
<protein>
    <recommendedName>
        <fullName evidence="3">Lipoprotein</fullName>
    </recommendedName>
</protein>
<organism evidence="1 2">
    <name type="scientific">Aurantiacibacter zhengii</name>
    <dbReference type="NCBI Taxonomy" id="2307003"/>
    <lineage>
        <taxon>Bacteria</taxon>
        <taxon>Pseudomonadati</taxon>
        <taxon>Pseudomonadota</taxon>
        <taxon>Alphaproteobacteria</taxon>
        <taxon>Sphingomonadales</taxon>
        <taxon>Erythrobacteraceae</taxon>
        <taxon>Aurantiacibacter</taxon>
    </lineage>
</organism>
<dbReference type="Proteomes" id="UP000286576">
    <property type="component" value="Unassembled WGS sequence"/>
</dbReference>
<name>A0A418NPR5_9SPHN</name>
<accession>A0A418NPR5</accession>
<proteinExistence type="predicted"/>
<dbReference type="EMBL" id="QXFL01000008">
    <property type="protein sequence ID" value="RIV83969.1"/>
    <property type="molecule type" value="Genomic_DNA"/>
</dbReference>
<evidence type="ECO:0008006" key="3">
    <source>
        <dbReference type="Google" id="ProtNLM"/>
    </source>
</evidence>
<comment type="caution">
    <text evidence="1">The sequence shown here is derived from an EMBL/GenBank/DDBJ whole genome shotgun (WGS) entry which is preliminary data.</text>
</comment>
<dbReference type="AlphaFoldDB" id="A0A418NPR5"/>
<keyword evidence="2" id="KW-1185">Reference proteome</keyword>
<dbReference type="OrthoDB" id="1524207at2"/>
<dbReference type="PROSITE" id="PS51257">
    <property type="entry name" value="PROKAR_LIPOPROTEIN"/>
    <property type="match status" value="1"/>
</dbReference>
<gene>
    <name evidence="1" type="ORF">D2V07_15680</name>
</gene>
<evidence type="ECO:0000313" key="1">
    <source>
        <dbReference type="EMBL" id="RIV83969.1"/>
    </source>
</evidence>